<dbReference type="InterPro" id="IPR050210">
    <property type="entry name" value="tRNA_Adenine-N(6)_MTase"/>
</dbReference>
<evidence type="ECO:0000256" key="2">
    <source>
        <dbReference type="ARBA" id="ARBA00022691"/>
    </source>
</evidence>
<dbReference type="OrthoDB" id="5489421at2"/>
<organism evidence="4 5">
    <name type="scientific">Roseovarius pacificus</name>
    <dbReference type="NCBI Taxonomy" id="337701"/>
    <lineage>
        <taxon>Bacteria</taxon>
        <taxon>Pseudomonadati</taxon>
        <taxon>Pseudomonadota</taxon>
        <taxon>Alphaproteobacteria</taxon>
        <taxon>Rhodobacterales</taxon>
        <taxon>Roseobacteraceae</taxon>
        <taxon>Roseovarius</taxon>
    </lineage>
</organism>
<evidence type="ECO:0000313" key="4">
    <source>
        <dbReference type="EMBL" id="SHL49750.1"/>
    </source>
</evidence>
<evidence type="ECO:0000256" key="1">
    <source>
        <dbReference type="ARBA" id="ARBA00022603"/>
    </source>
</evidence>
<dbReference type="Gene3D" id="3.40.50.150">
    <property type="entry name" value="Vaccinia Virus protein VP39"/>
    <property type="match status" value="1"/>
</dbReference>
<keyword evidence="5" id="KW-1185">Reference proteome</keyword>
<dbReference type="CDD" id="cd02440">
    <property type="entry name" value="AdoMet_MTases"/>
    <property type="match status" value="1"/>
</dbReference>
<dbReference type="SUPFAM" id="SSF53335">
    <property type="entry name" value="S-adenosyl-L-methionine-dependent methyltransferases"/>
    <property type="match status" value="1"/>
</dbReference>
<dbReference type="GO" id="GO:0003676">
    <property type="term" value="F:nucleic acid binding"/>
    <property type="evidence" value="ECO:0007669"/>
    <property type="project" value="InterPro"/>
</dbReference>
<dbReference type="AlphaFoldDB" id="A0A1M7B448"/>
<name>A0A1M7B448_9RHOB</name>
<dbReference type="EMBL" id="FRBR01000003">
    <property type="protein sequence ID" value="SHL49750.1"/>
    <property type="molecule type" value="Genomic_DNA"/>
</dbReference>
<dbReference type="PANTHER" id="PTHR47739:SF1">
    <property type="entry name" value="TRNA1(VAL) (ADENINE(37)-N6)-METHYLTRANSFERASE"/>
    <property type="match status" value="1"/>
</dbReference>
<reference evidence="4 5" key="1">
    <citation type="submission" date="2016-11" db="EMBL/GenBank/DDBJ databases">
        <authorList>
            <person name="Jaros S."/>
            <person name="Januszkiewicz K."/>
            <person name="Wedrychowicz H."/>
        </authorList>
    </citation>
    <scope>NUCLEOTIDE SEQUENCE [LARGE SCALE GENOMIC DNA]</scope>
    <source>
        <strain evidence="4 5">DSM 29589</strain>
    </source>
</reference>
<dbReference type="GO" id="GO:0008170">
    <property type="term" value="F:N-methyltransferase activity"/>
    <property type="evidence" value="ECO:0007669"/>
    <property type="project" value="UniProtKB-ARBA"/>
</dbReference>
<gene>
    <name evidence="4" type="ORF">SAMN05444398_10385</name>
</gene>
<dbReference type="GO" id="GO:0032259">
    <property type="term" value="P:methylation"/>
    <property type="evidence" value="ECO:0007669"/>
    <property type="project" value="UniProtKB-KW"/>
</dbReference>
<keyword evidence="1 4" id="KW-0808">Transferase</keyword>
<dbReference type="STRING" id="337701.SAMN05444398_10385"/>
<sequence>MSEAGTWPEAELTRDAFLGGQLQVWQPRQGYRAGVDPVLLAASVPARAGDTVLELGCGAGVASLCLGRRIDGLHLTGLELQPAYADLARRNAAGNRIKLQVMTGDLTQMPDDLRQKQFTHVIANPPYFDRNASTAANDAGRERALGEVTPLADWVRAAARRAAPKGYVTFIQRPDRLPDLLHEAQRHLGSIEVLPLLPRRGRLAQLILLRGRKGGRAAFRMHDGWVLHEGSRHDRDCENYTKATGAILRHGAALPFPV</sequence>
<protein>
    <submittedName>
        <fullName evidence="4">tRNA1(Val) A37 N6-methylase TrmN6</fullName>
    </submittedName>
</protein>
<dbReference type="PANTHER" id="PTHR47739">
    <property type="entry name" value="TRNA1(VAL) (ADENINE(37)-N6)-METHYLTRANSFERASE"/>
    <property type="match status" value="1"/>
</dbReference>
<accession>A0A1M7B448</accession>
<dbReference type="Proteomes" id="UP000183974">
    <property type="component" value="Unassembled WGS sequence"/>
</dbReference>
<dbReference type="RefSeq" id="WP_073034143.1">
    <property type="nucleotide sequence ID" value="NZ_BMLR01000003.1"/>
</dbReference>
<dbReference type="InterPro" id="IPR029063">
    <property type="entry name" value="SAM-dependent_MTases_sf"/>
</dbReference>
<dbReference type="InterPro" id="IPR007848">
    <property type="entry name" value="Small_mtfrase_dom"/>
</dbReference>
<feature type="domain" description="Methyltransferase small" evidence="3">
    <location>
        <begin position="39"/>
        <end position="132"/>
    </location>
</feature>
<dbReference type="GO" id="GO:0008757">
    <property type="term" value="F:S-adenosylmethionine-dependent methyltransferase activity"/>
    <property type="evidence" value="ECO:0007669"/>
    <property type="project" value="UniProtKB-ARBA"/>
</dbReference>
<evidence type="ECO:0000313" key="5">
    <source>
        <dbReference type="Proteomes" id="UP000183974"/>
    </source>
</evidence>
<keyword evidence="2" id="KW-0949">S-adenosyl-L-methionine</keyword>
<keyword evidence="1 4" id="KW-0489">Methyltransferase</keyword>
<dbReference type="PROSITE" id="PS00092">
    <property type="entry name" value="N6_MTASE"/>
    <property type="match status" value="1"/>
</dbReference>
<dbReference type="Pfam" id="PF05175">
    <property type="entry name" value="MTS"/>
    <property type="match status" value="1"/>
</dbReference>
<dbReference type="InterPro" id="IPR002052">
    <property type="entry name" value="DNA_methylase_N6_adenine_CS"/>
</dbReference>
<proteinExistence type="predicted"/>
<evidence type="ECO:0000259" key="3">
    <source>
        <dbReference type="Pfam" id="PF05175"/>
    </source>
</evidence>